<dbReference type="PANTHER" id="PTHR11690">
    <property type="entry name" value="AMILORIDE-SENSITIVE SODIUM CHANNEL-RELATED"/>
    <property type="match status" value="1"/>
</dbReference>
<evidence type="ECO:0000256" key="3">
    <source>
        <dbReference type="ARBA" id="ARBA00022461"/>
    </source>
</evidence>
<dbReference type="EMBL" id="REGN01001311">
    <property type="protein sequence ID" value="RNA35576.1"/>
    <property type="molecule type" value="Genomic_DNA"/>
</dbReference>
<keyword evidence="9 11" id="KW-0739">Sodium transport</keyword>
<dbReference type="Gene3D" id="2.60.470.10">
    <property type="entry name" value="Acid-sensing ion channels like domains"/>
    <property type="match status" value="1"/>
</dbReference>
<accession>A0A3M7SIH4</accession>
<comment type="similarity">
    <text evidence="11">Belongs to the amiloride-sensitive sodium channel (TC 1.A.6) family.</text>
</comment>
<evidence type="ECO:0000256" key="10">
    <source>
        <dbReference type="ARBA" id="ARBA00023303"/>
    </source>
</evidence>
<comment type="subcellular location">
    <subcellularLocation>
        <location evidence="1">Membrane</location>
        <topology evidence="1">Multi-pass membrane protein</topology>
    </subcellularLocation>
</comment>
<evidence type="ECO:0000256" key="1">
    <source>
        <dbReference type="ARBA" id="ARBA00004141"/>
    </source>
</evidence>
<evidence type="ECO:0000256" key="5">
    <source>
        <dbReference type="ARBA" id="ARBA00022989"/>
    </source>
</evidence>
<gene>
    <name evidence="13" type="ORF">BpHYR1_024019</name>
</gene>
<evidence type="ECO:0000256" key="8">
    <source>
        <dbReference type="ARBA" id="ARBA00023136"/>
    </source>
</evidence>
<dbReference type="AlphaFoldDB" id="A0A3M7SIH4"/>
<keyword evidence="4 11" id="KW-0812">Transmembrane</keyword>
<sequence>MKSIYLNLLKNQVESSSIHAIPNILRTKTSISRILWSIAFIVSFSACVYQVVMLIVNFFEFKTIVRMELVQSFDEEFPAVTFCNLNPFDFSLKENQAKMSEFLNESMAHGNENYLKMIKCNLNNSLSNLEGFSIEKMLILCQYDSEECNVDDFVQFEHITIFGRCYTFNSGRNSSGHKIPIRKRTRPELVSGLNLKLFIGALEYQPCWEPRYGAIVNVHNRSSPPLITDGGMMVQTGSETNLILNKVNMKKLPKPYSNCIKDLTNINEIDSIYYRNTFDSIRKVYRQHRCIVKCSLNRTIEENIKRCSSVNLTTQLEKKICILNLTKQFSYFEFCSNECPVECDSSYYSIVNSLSSFPSKLYSSYLLSDESFRSKFPYENISMEQVKESVLSVNVYFGTNFNQNIEEVSALDFLSLLGNLGGQLGLFLGAIMTCTKIFYQYLLHLDQLKEFFSKSGYINRPHRSRLTARNLEATTLLVSNMDLLNKNTFLIFSMERRNYLKINYNFNLIMSLLSIVTPRILDQLISILLNLHQKSLIKPIETQAIMEIGIISCGESKTDEIAEQPLAKKTRLESNKKAKKE</sequence>
<organism evidence="13 14">
    <name type="scientific">Brachionus plicatilis</name>
    <name type="common">Marine rotifer</name>
    <name type="synonym">Brachionus muelleri</name>
    <dbReference type="NCBI Taxonomy" id="10195"/>
    <lineage>
        <taxon>Eukaryota</taxon>
        <taxon>Metazoa</taxon>
        <taxon>Spiralia</taxon>
        <taxon>Gnathifera</taxon>
        <taxon>Rotifera</taxon>
        <taxon>Eurotatoria</taxon>
        <taxon>Monogononta</taxon>
        <taxon>Pseudotrocha</taxon>
        <taxon>Ploima</taxon>
        <taxon>Brachionidae</taxon>
        <taxon>Brachionus</taxon>
    </lineage>
</organism>
<reference evidence="13 14" key="1">
    <citation type="journal article" date="2018" name="Sci. Rep.">
        <title>Genomic signatures of local adaptation to the degree of environmental predictability in rotifers.</title>
        <authorList>
            <person name="Franch-Gras L."/>
            <person name="Hahn C."/>
            <person name="Garcia-Roger E.M."/>
            <person name="Carmona M.J."/>
            <person name="Serra M."/>
            <person name="Gomez A."/>
        </authorList>
    </citation>
    <scope>NUCLEOTIDE SEQUENCE [LARGE SCALE GENOMIC DNA]</scope>
    <source>
        <strain evidence="13">HYR1</strain>
    </source>
</reference>
<keyword evidence="6" id="KW-0915">Sodium</keyword>
<keyword evidence="7 11" id="KW-0406">Ion transport</keyword>
<keyword evidence="14" id="KW-1185">Reference proteome</keyword>
<keyword evidence="2 11" id="KW-0813">Transport</keyword>
<evidence type="ECO:0000256" key="6">
    <source>
        <dbReference type="ARBA" id="ARBA00023053"/>
    </source>
</evidence>
<dbReference type="OrthoDB" id="6238402at2759"/>
<dbReference type="GO" id="GO:0015280">
    <property type="term" value="F:ligand-gated sodium channel activity"/>
    <property type="evidence" value="ECO:0007669"/>
    <property type="project" value="TreeGrafter"/>
</dbReference>
<evidence type="ECO:0000313" key="14">
    <source>
        <dbReference type="Proteomes" id="UP000276133"/>
    </source>
</evidence>
<dbReference type="Pfam" id="PF00858">
    <property type="entry name" value="ASC"/>
    <property type="match status" value="1"/>
</dbReference>
<feature type="transmembrane region" description="Helical" evidence="12">
    <location>
        <begin position="34"/>
        <end position="59"/>
    </location>
</feature>
<dbReference type="GO" id="GO:0005886">
    <property type="term" value="C:plasma membrane"/>
    <property type="evidence" value="ECO:0007669"/>
    <property type="project" value="TreeGrafter"/>
</dbReference>
<evidence type="ECO:0000256" key="4">
    <source>
        <dbReference type="ARBA" id="ARBA00022692"/>
    </source>
</evidence>
<keyword evidence="5 12" id="KW-1133">Transmembrane helix</keyword>
<comment type="caution">
    <text evidence="13">The sequence shown here is derived from an EMBL/GenBank/DDBJ whole genome shotgun (WGS) entry which is preliminary data.</text>
</comment>
<dbReference type="PANTHER" id="PTHR11690:SF244">
    <property type="entry name" value="DEGENERIN LIKE"/>
    <property type="match status" value="1"/>
</dbReference>
<dbReference type="Proteomes" id="UP000276133">
    <property type="component" value="Unassembled WGS sequence"/>
</dbReference>
<keyword evidence="3 11" id="KW-0894">Sodium channel</keyword>
<dbReference type="PRINTS" id="PR01078">
    <property type="entry name" value="AMINACHANNEL"/>
</dbReference>
<keyword evidence="10 11" id="KW-0407">Ion channel</keyword>
<dbReference type="InterPro" id="IPR001873">
    <property type="entry name" value="ENaC"/>
</dbReference>
<evidence type="ECO:0000256" key="11">
    <source>
        <dbReference type="RuleBase" id="RU000679"/>
    </source>
</evidence>
<proteinExistence type="inferred from homology"/>
<evidence type="ECO:0000256" key="7">
    <source>
        <dbReference type="ARBA" id="ARBA00023065"/>
    </source>
</evidence>
<evidence type="ECO:0000256" key="12">
    <source>
        <dbReference type="SAM" id="Phobius"/>
    </source>
</evidence>
<evidence type="ECO:0000313" key="13">
    <source>
        <dbReference type="EMBL" id="RNA35576.1"/>
    </source>
</evidence>
<dbReference type="Gene3D" id="1.10.287.770">
    <property type="entry name" value="YojJ-like"/>
    <property type="match status" value="1"/>
</dbReference>
<evidence type="ECO:0000256" key="2">
    <source>
        <dbReference type="ARBA" id="ARBA00022448"/>
    </source>
</evidence>
<keyword evidence="8 12" id="KW-0472">Membrane</keyword>
<name>A0A3M7SIH4_BRAPC</name>
<protein>
    <submittedName>
        <fullName evidence="13">Acid-sensing ion channel 1 isoform X2</fullName>
    </submittedName>
</protein>
<evidence type="ECO:0000256" key="9">
    <source>
        <dbReference type="ARBA" id="ARBA00023201"/>
    </source>
</evidence>